<dbReference type="AlphaFoldDB" id="A0A446C986"/>
<accession>A0A446C986</accession>
<dbReference type="Proteomes" id="UP000289465">
    <property type="component" value="Unassembled WGS sequence"/>
</dbReference>
<dbReference type="RefSeq" id="WP_129239684.1">
    <property type="nucleotide sequence ID" value="NZ_UFQC01000004.1"/>
</dbReference>
<dbReference type="Gene3D" id="1.10.530.10">
    <property type="match status" value="1"/>
</dbReference>
<dbReference type="CDD" id="cd00736">
    <property type="entry name" value="lambda_lys-like"/>
    <property type="match status" value="1"/>
</dbReference>
<organism evidence="1 2">
    <name type="scientific">Achromobacter veterisilvae</name>
    <dbReference type="NCBI Taxonomy" id="2069367"/>
    <lineage>
        <taxon>Bacteria</taxon>
        <taxon>Pseudomonadati</taxon>
        <taxon>Pseudomonadota</taxon>
        <taxon>Betaproteobacteria</taxon>
        <taxon>Burkholderiales</taxon>
        <taxon>Alcaligenaceae</taxon>
        <taxon>Achromobacter</taxon>
    </lineage>
</organism>
<name>A0A446C986_9BURK</name>
<dbReference type="OrthoDB" id="8660079at2"/>
<proteinExistence type="predicted"/>
<evidence type="ECO:0000313" key="1">
    <source>
        <dbReference type="EMBL" id="SSW64311.1"/>
    </source>
</evidence>
<dbReference type="EMBL" id="UFQC01000004">
    <property type="protein sequence ID" value="SSW64311.1"/>
    <property type="molecule type" value="Genomic_DNA"/>
</dbReference>
<dbReference type="InterPro" id="IPR023346">
    <property type="entry name" value="Lysozyme-like_dom_sf"/>
</dbReference>
<reference evidence="1 2" key="1">
    <citation type="submission" date="2018-07" db="EMBL/GenBank/DDBJ databases">
        <authorList>
            <person name="Peeters C."/>
        </authorList>
    </citation>
    <scope>NUCLEOTIDE SEQUENCE [LARGE SCALE GENOMIC DNA]</scope>
    <source>
        <strain evidence="1 2">LMG 30378</strain>
    </source>
</reference>
<sequence>MTIDELGAYAKDQRVRRFLDAIGSAEGTDTHGYNTAFGGGKLESLADHPRLLHDFTQTDGTPNKTSAAGRYQFLGSTWDDIAGKLGLKDFGPESQDIAAVELLRRNGALPAILADDFDTAIQKSGSTWASLPSSPYAQPKRSPGFMAQALDKAASAILPSAQAAPAPAKAPTPWKDVIAKPEFQALTPEQQAKAQQQYFDQVVAPRVPAGKIDAARAQFMGQYGAPAAAAASSSTAEPGALDNLKEGFQQGFGDIFAGEGQNAIHQTLSMVKAIAPESEMAKRLERRAAEADQEAIKREQDYQTATPGSVAAGVGRIAGGAVLPGAAGSRLITAGGQLARSGASALTNNATVQGMAALFGRAAGSSALGAGLAGAQPITEAGDYDALKSKQLATGGAVGAVIPFAGAAVGAGARYAGNVARSLLQPFTEAGQGKIAQSVMREFASDPAVAATNLGRSSSVLPGSAPTTAEAAGDVGLAQLQRALQSSDPTRFGTALAEQQMANNAARVAALQGIAGDDAARAAAVAARSAAVEPLYAAVRGRTLDVDGALEQLLKRPAMQSAVARAQRLSAERGEELFAGQPGAATQQISGNGLHTLKQALDDMLNDRTLGIGANEQAALRATRGQFMNWLESRIPEYGQARSLFADLSKPINAMDVGQRLLDKYTAGTADLAGNPRLMADAFNKALRNERALVRQSTGFGGVDSLADVMNPQQLQTIQSIVQDLSRQAATQNVARAAGSNTMQNIATDRILQALLPGKLGQVAGDKGGRTVLGQVGRLAYSGANERIRERLAEALLDPAVGRAAFQGNGGGVAAQAATQAGIKALFPDLFPAITTGGLGLPAAR</sequence>
<dbReference type="SUPFAM" id="SSF53955">
    <property type="entry name" value="Lysozyme-like"/>
    <property type="match status" value="1"/>
</dbReference>
<gene>
    <name evidence="1" type="ORF">AVE30378_01013</name>
</gene>
<protein>
    <recommendedName>
        <fullName evidence="3">Lysozyme</fullName>
    </recommendedName>
</protein>
<evidence type="ECO:0008006" key="3">
    <source>
        <dbReference type="Google" id="ProtNLM"/>
    </source>
</evidence>
<evidence type="ECO:0000313" key="2">
    <source>
        <dbReference type="Proteomes" id="UP000289465"/>
    </source>
</evidence>